<evidence type="ECO:0000313" key="1">
    <source>
        <dbReference type="EMBL" id="TMX77178.1"/>
    </source>
</evidence>
<gene>
    <name evidence="1" type="ORF">DA092_05315</name>
</gene>
<keyword evidence="2" id="KW-1185">Reference proteome</keyword>
<dbReference type="EMBL" id="PZOJ01000012">
    <property type="protein sequence ID" value="TMX77178.1"/>
    <property type="molecule type" value="Genomic_DNA"/>
</dbReference>
<sequence length="518" mass="58915">MKTGEVLVIDLFAGPGGLGEGISSVQNRVGHYPFKIGISVEKEPSAHNTLTTRAFFRKIKSNGAGLEDYYQYVKGKLTKEELFSKYQLEAEEALQETLEAPRSLGEDNTLIHDRIKHLVSNHTGPKVVIGGPPCQAYSLAGRSRNVGVKDYKAEEDSRNFLYLEYLKILSIAQPEVFVMENVRGILSAKVNGKLMFPSILEDLKDPSQITKEKNIKGYKIYSLVVEPENPDNPQYINTSDFLIRSECYGIPQARHRVILLGVREDIDVRPSTLVQTKNLSLNVENILSDLPKLRSGFSKRPDSQEHWENCIRHNADILKDIFIKSGYTKKNVMHLDLLPYFGLQRKSIEHLDFCHSKIPEPLKSWLLDDSLKYVLNHETRGHMESDLLRYAFCAAYSKLNNGTSPKSKDFPMELAPEHRSWKSGKHADRFRVQSANKYSTTITSHISKDGHYFIHYDLKQCRSLTVREAARLQTFPDNYFFEGNRTQQYVQVGNAVPPFLAYQIGKIVLQVLSTSAEN</sequence>
<name>A0ACD3T486_PHODM</name>
<protein>
    <submittedName>
        <fullName evidence="1">DNA (Cytosine-5-)-methyltransferase</fullName>
    </submittedName>
</protein>
<reference evidence="1" key="1">
    <citation type="submission" date="2018-03" db="EMBL/GenBank/DDBJ databases">
        <title>Genomic characterization of a polymicrobial infection associated with a disease outbreak in Pacific white shrimp (Litopenaeus vannamei).</title>
        <authorList>
            <person name="Turner J.W."/>
            <person name="Bachand P.T."/>
            <person name="Tallman J."/>
            <person name="Elledge N.C."/>
            <person name="Pinnell L.J."/>
            <person name="Laughlin R.C."/>
            <person name="Zimba P.V."/>
        </authorList>
    </citation>
    <scope>NUCLEOTIDE SEQUENCE</scope>
    <source>
        <strain evidence="1">Hep-2b-22</strain>
    </source>
</reference>
<evidence type="ECO:0000313" key="2">
    <source>
        <dbReference type="Proteomes" id="UP000718715"/>
    </source>
</evidence>
<accession>A0ACD3T486</accession>
<organism evidence="1 2">
    <name type="scientific">Photobacterium damselae</name>
    <dbReference type="NCBI Taxonomy" id="38293"/>
    <lineage>
        <taxon>Bacteria</taxon>
        <taxon>Pseudomonadati</taxon>
        <taxon>Pseudomonadota</taxon>
        <taxon>Gammaproteobacteria</taxon>
        <taxon>Vibrionales</taxon>
        <taxon>Vibrionaceae</taxon>
        <taxon>Photobacterium</taxon>
    </lineage>
</organism>
<dbReference type="Proteomes" id="UP000718715">
    <property type="component" value="Unassembled WGS sequence"/>
</dbReference>
<proteinExistence type="predicted"/>
<comment type="caution">
    <text evidence="1">The sequence shown here is derived from an EMBL/GenBank/DDBJ whole genome shotgun (WGS) entry which is preliminary data.</text>
</comment>